<dbReference type="CDD" id="cd16651">
    <property type="entry name" value="SPL-RING_NSE2"/>
    <property type="match status" value="1"/>
</dbReference>
<dbReference type="GO" id="GO:0016925">
    <property type="term" value="P:protein sumoylation"/>
    <property type="evidence" value="ECO:0007669"/>
    <property type="project" value="UniProtKB-UniPathway"/>
</dbReference>
<keyword evidence="12" id="KW-1185">Reference proteome</keyword>
<dbReference type="PANTHER" id="PTHR21330:SF1">
    <property type="entry name" value="E3 SUMO-PROTEIN LIGASE NSE2"/>
    <property type="match status" value="1"/>
</dbReference>
<dbReference type="InterPro" id="IPR013083">
    <property type="entry name" value="Znf_RING/FYVE/PHD"/>
</dbReference>
<dbReference type="VEuPathDB" id="AmoebaDB:FDP41_003033"/>
<sequence length="260" mass="30194">MYYRSSSSSSGNSLLKQTLEPLIINHNKQTETVYGYIGNITELAKEIEGLHLPGDPEYASLQDHIQQLDGCVREYLDMLRISEGHTKTLQQIVDSNTSDYSKLEETYDRLVKANTAKPYDDESIKQEEMYQTFRLEVLRVHDPTGELDWNKAPGEDDEIMLTQQTLVVTCPWTRSYFVDPIECIRCHHFYEKTEAMTRIRRYGFFDCPVAGCTEKRITEAHLKPNPKMAFKIKQEIARIDREKREKAAQEAVELSEEEDQ</sequence>
<dbReference type="OrthoDB" id="26899at2759"/>
<keyword evidence="7" id="KW-0833">Ubl conjugation pathway</keyword>
<dbReference type="EMBL" id="VFQX01000033">
    <property type="protein sequence ID" value="KAF0977711.1"/>
    <property type="molecule type" value="Genomic_DNA"/>
</dbReference>
<dbReference type="GO" id="GO:0008270">
    <property type="term" value="F:zinc ion binding"/>
    <property type="evidence" value="ECO:0007669"/>
    <property type="project" value="UniProtKB-KW"/>
</dbReference>
<evidence type="ECO:0000256" key="8">
    <source>
        <dbReference type="ARBA" id="ARBA00022833"/>
    </source>
</evidence>
<evidence type="ECO:0000313" key="11">
    <source>
        <dbReference type="EMBL" id="KAF0977711.1"/>
    </source>
</evidence>
<comment type="pathway">
    <text evidence="2">Protein modification; protein sumoylation.</text>
</comment>
<dbReference type="Gene3D" id="3.30.40.10">
    <property type="entry name" value="Zinc/RING finger domain, C3HC4 (zinc finger)"/>
    <property type="match status" value="1"/>
</dbReference>
<keyword evidence="5" id="KW-0479">Metal-binding</keyword>
<protein>
    <recommendedName>
        <fullName evidence="10">SP-RING-type domain-containing protein</fullName>
    </recommendedName>
</protein>
<dbReference type="AlphaFoldDB" id="A0A6A5BTN9"/>
<name>A0A6A5BTN9_NAEFO</name>
<dbReference type="Pfam" id="PF11789">
    <property type="entry name" value="zf-Nse"/>
    <property type="match status" value="1"/>
</dbReference>
<reference evidence="11 12" key="1">
    <citation type="journal article" date="2019" name="Sci. Rep.">
        <title>Nanopore sequencing improves the draft genome of the human pathogenic amoeba Naegleria fowleri.</title>
        <authorList>
            <person name="Liechti N."/>
            <person name="Schurch N."/>
            <person name="Bruggmann R."/>
            <person name="Wittwer M."/>
        </authorList>
    </citation>
    <scope>NUCLEOTIDE SEQUENCE [LARGE SCALE GENOMIC DNA]</scope>
    <source>
        <strain evidence="11 12">ATCC 30894</strain>
    </source>
</reference>
<evidence type="ECO:0000259" key="10">
    <source>
        <dbReference type="Pfam" id="PF11789"/>
    </source>
</evidence>
<organism evidence="11 12">
    <name type="scientific">Naegleria fowleri</name>
    <name type="common">Brain eating amoeba</name>
    <dbReference type="NCBI Taxonomy" id="5763"/>
    <lineage>
        <taxon>Eukaryota</taxon>
        <taxon>Discoba</taxon>
        <taxon>Heterolobosea</taxon>
        <taxon>Tetramitia</taxon>
        <taxon>Eutetramitia</taxon>
        <taxon>Vahlkampfiidae</taxon>
        <taxon>Naegleria</taxon>
    </lineage>
</organism>
<keyword evidence="6" id="KW-0863">Zinc-finger</keyword>
<comment type="caution">
    <text evidence="11">The sequence shown here is derived from an EMBL/GenBank/DDBJ whole genome shotgun (WGS) entry which is preliminary data.</text>
</comment>
<evidence type="ECO:0000256" key="1">
    <source>
        <dbReference type="ARBA" id="ARBA00004123"/>
    </source>
</evidence>
<evidence type="ECO:0000256" key="3">
    <source>
        <dbReference type="ARBA" id="ARBA00008212"/>
    </source>
</evidence>
<evidence type="ECO:0000256" key="4">
    <source>
        <dbReference type="ARBA" id="ARBA00022679"/>
    </source>
</evidence>
<keyword evidence="9" id="KW-0539">Nucleus</keyword>
<dbReference type="VEuPathDB" id="AmoebaDB:NfTy_058480"/>
<dbReference type="GeneID" id="68110251"/>
<dbReference type="GO" id="GO:0000724">
    <property type="term" value="P:double-strand break repair via homologous recombination"/>
    <property type="evidence" value="ECO:0007669"/>
    <property type="project" value="InterPro"/>
</dbReference>
<keyword evidence="4" id="KW-0808">Transferase</keyword>
<dbReference type="RefSeq" id="XP_044562424.1">
    <property type="nucleotide sequence ID" value="XM_044706293.1"/>
</dbReference>
<comment type="subcellular location">
    <subcellularLocation>
        <location evidence="1">Nucleus</location>
    </subcellularLocation>
</comment>
<comment type="similarity">
    <text evidence="3">Belongs to the NSE2 family.</text>
</comment>
<dbReference type="UniPathway" id="UPA00886"/>
<dbReference type="GO" id="GO:0061665">
    <property type="term" value="F:SUMO ligase activity"/>
    <property type="evidence" value="ECO:0007669"/>
    <property type="project" value="TreeGrafter"/>
</dbReference>
<dbReference type="InterPro" id="IPR004181">
    <property type="entry name" value="Znf_MIZ"/>
</dbReference>
<evidence type="ECO:0000256" key="6">
    <source>
        <dbReference type="ARBA" id="ARBA00022771"/>
    </source>
</evidence>
<evidence type="ECO:0000256" key="9">
    <source>
        <dbReference type="ARBA" id="ARBA00023242"/>
    </source>
</evidence>
<feature type="domain" description="SP-RING-type" evidence="10">
    <location>
        <begin position="157"/>
        <end position="213"/>
    </location>
</feature>
<evidence type="ECO:0000313" key="12">
    <source>
        <dbReference type="Proteomes" id="UP000444721"/>
    </source>
</evidence>
<evidence type="ECO:0000256" key="2">
    <source>
        <dbReference type="ARBA" id="ARBA00004718"/>
    </source>
</evidence>
<dbReference type="InterPro" id="IPR026846">
    <property type="entry name" value="Nse2(Mms21)"/>
</dbReference>
<dbReference type="PANTHER" id="PTHR21330">
    <property type="entry name" value="E3 SUMO-PROTEIN LIGASE NSE2"/>
    <property type="match status" value="1"/>
</dbReference>
<gene>
    <name evidence="11" type="ORF">FDP41_003033</name>
</gene>
<evidence type="ECO:0000256" key="5">
    <source>
        <dbReference type="ARBA" id="ARBA00022723"/>
    </source>
</evidence>
<dbReference type="Proteomes" id="UP000444721">
    <property type="component" value="Unassembled WGS sequence"/>
</dbReference>
<proteinExistence type="inferred from homology"/>
<evidence type="ECO:0000256" key="7">
    <source>
        <dbReference type="ARBA" id="ARBA00022786"/>
    </source>
</evidence>
<dbReference type="OMA" id="AHNENTT"/>
<dbReference type="VEuPathDB" id="AmoebaDB:NF0095720"/>
<dbReference type="GO" id="GO:0005634">
    <property type="term" value="C:nucleus"/>
    <property type="evidence" value="ECO:0007669"/>
    <property type="project" value="UniProtKB-SubCell"/>
</dbReference>
<accession>A0A6A5BTN9</accession>
<keyword evidence="8" id="KW-0862">Zinc</keyword>
<dbReference type="GO" id="GO:0030915">
    <property type="term" value="C:Smc5-Smc6 complex"/>
    <property type="evidence" value="ECO:0007669"/>
    <property type="project" value="InterPro"/>
</dbReference>